<keyword evidence="1" id="KW-0732">Signal</keyword>
<proteinExistence type="predicted"/>
<protein>
    <recommendedName>
        <fullName evidence="4">SH3b domain-containing protein</fullName>
    </recommendedName>
</protein>
<reference evidence="2 3" key="1">
    <citation type="submission" date="2019-10" db="EMBL/GenBank/DDBJ databases">
        <title>Whole genome shotgun sequence of Acrocarpospora corrugata NBRC 13972.</title>
        <authorList>
            <person name="Ichikawa N."/>
            <person name="Kimura A."/>
            <person name="Kitahashi Y."/>
            <person name="Komaki H."/>
            <person name="Oguchi A."/>
        </authorList>
    </citation>
    <scope>NUCLEOTIDE SEQUENCE [LARGE SCALE GENOMIC DNA]</scope>
    <source>
        <strain evidence="2 3">NBRC 13972</strain>
    </source>
</reference>
<evidence type="ECO:0000313" key="3">
    <source>
        <dbReference type="Proteomes" id="UP000334990"/>
    </source>
</evidence>
<dbReference type="OrthoDB" id="4333650at2"/>
<keyword evidence="3" id="KW-1185">Reference proteome</keyword>
<dbReference type="RefSeq" id="WP_155342236.1">
    <property type="nucleotide sequence ID" value="NZ_BAAABN010000014.1"/>
</dbReference>
<dbReference type="AlphaFoldDB" id="A0A5M3WIY6"/>
<evidence type="ECO:0000256" key="1">
    <source>
        <dbReference type="SAM" id="SignalP"/>
    </source>
</evidence>
<evidence type="ECO:0008006" key="4">
    <source>
        <dbReference type="Google" id="ProtNLM"/>
    </source>
</evidence>
<dbReference type="EMBL" id="BLAD01000150">
    <property type="protein sequence ID" value="GES06328.1"/>
    <property type="molecule type" value="Genomic_DNA"/>
</dbReference>
<feature type="chain" id="PRO_5024301075" description="SH3b domain-containing protein" evidence="1">
    <location>
        <begin position="28"/>
        <end position="115"/>
    </location>
</feature>
<gene>
    <name evidence="2" type="ORF">Acor_83970</name>
</gene>
<dbReference type="Proteomes" id="UP000334990">
    <property type="component" value="Unassembled WGS sequence"/>
</dbReference>
<accession>A0A5M3WIY6</accession>
<evidence type="ECO:0000313" key="2">
    <source>
        <dbReference type="EMBL" id="GES06328.1"/>
    </source>
</evidence>
<name>A0A5M3WIY6_9ACTN</name>
<organism evidence="2 3">
    <name type="scientific">Acrocarpospora corrugata</name>
    <dbReference type="NCBI Taxonomy" id="35763"/>
    <lineage>
        <taxon>Bacteria</taxon>
        <taxon>Bacillati</taxon>
        <taxon>Actinomycetota</taxon>
        <taxon>Actinomycetes</taxon>
        <taxon>Streptosporangiales</taxon>
        <taxon>Streptosporangiaceae</taxon>
        <taxon>Acrocarpospora</taxon>
    </lineage>
</organism>
<sequence length="115" mass="12059">MRTTGRLVLIAALAFCGAAAAPVAAHALPGQTVTTFADVAGRPSPCLNDTPMCQPRGIVKAGPHAAYCKVTGPMVVLGGSASNWWVLTDLNGSLVYIPAIYADNWQQISMRLPYC</sequence>
<feature type="signal peptide" evidence="1">
    <location>
        <begin position="1"/>
        <end position="27"/>
    </location>
</feature>
<comment type="caution">
    <text evidence="2">The sequence shown here is derived from an EMBL/GenBank/DDBJ whole genome shotgun (WGS) entry which is preliminary data.</text>
</comment>